<keyword evidence="1" id="KW-0175">Coiled coil</keyword>
<dbReference type="PANTHER" id="PTHR21974:SF2">
    <property type="entry name" value="RE15880P"/>
    <property type="match status" value="1"/>
</dbReference>
<feature type="coiled-coil region" evidence="1">
    <location>
        <begin position="108"/>
        <end position="135"/>
    </location>
</feature>
<dbReference type="Proteomes" id="UP000770015">
    <property type="component" value="Unassembled WGS sequence"/>
</dbReference>
<reference evidence="2" key="1">
    <citation type="journal article" date="2021" name="Nat. Commun.">
        <title>Genetic determinants of endophytism in the Arabidopsis root mycobiome.</title>
        <authorList>
            <person name="Mesny F."/>
            <person name="Miyauchi S."/>
            <person name="Thiergart T."/>
            <person name="Pickel B."/>
            <person name="Atanasova L."/>
            <person name="Karlsson M."/>
            <person name="Huettel B."/>
            <person name="Barry K.W."/>
            <person name="Haridas S."/>
            <person name="Chen C."/>
            <person name="Bauer D."/>
            <person name="Andreopoulos W."/>
            <person name="Pangilinan J."/>
            <person name="LaButti K."/>
            <person name="Riley R."/>
            <person name="Lipzen A."/>
            <person name="Clum A."/>
            <person name="Drula E."/>
            <person name="Henrissat B."/>
            <person name="Kohler A."/>
            <person name="Grigoriev I.V."/>
            <person name="Martin F.M."/>
            <person name="Hacquard S."/>
        </authorList>
    </citation>
    <scope>NUCLEOTIDE SEQUENCE</scope>
    <source>
        <strain evidence="2">MPI-SDFR-AT-0117</strain>
    </source>
</reference>
<keyword evidence="3" id="KW-1185">Reference proteome</keyword>
<evidence type="ECO:0000313" key="2">
    <source>
        <dbReference type="EMBL" id="KAH6683774.1"/>
    </source>
</evidence>
<dbReference type="OrthoDB" id="2562743at2759"/>
<name>A0A9P8VA02_9PEZI</name>
<dbReference type="PANTHER" id="PTHR21974">
    <property type="entry name" value="RE15880P"/>
    <property type="match status" value="1"/>
</dbReference>
<evidence type="ECO:0000256" key="1">
    <source>
        <dbReference type="SAM" id="Coils"/>
    </source>
</evidence>
<protein>
    <submittedName>
        <fullName evidence="2">Uncharacterized protein</fullName>
    </submittedName>
</protein>
<evidence type="ECO:0000313" key="3">
    <source>
        <dbReference type="Proteomes" id="UP000770015"/>
    </source>
</evidence>
<proteinExistence type="predicted"/>
<gene>
    <name evidence="2" type="ORF">F5X68DRAFT_277265</name>
</gene>
<sequence length="367" mass="41477">MSLSISQKIDQAASSNAAFLQTLSETDNAPASLEQQIRLLNDLDALLKESGKTRVKLVKARDKELKDHEKYRDSTARRFFHKAVGKSAQFTEKAAKEEREYFEALQDLHREDNTADSLRAQIQEATAVKDQYQADVDRRQQAQRDLDALYSDIFGGATAEYPEEDSKERASDAALASYHDKRTELETEKQIARHIREANDQLKLALGQMDQALSYSQADIIGFDSGAYMKRNCLHKAEMYCAEARMRTMRAQTLNPAIRNLPDVNIDQGSIMMDVVFDNIFSDMDFHDKIKTSKRSIETCQRALTETSAECVARQEALIEELNIRQTVLSDTREALQQERAAIFAMVLSKKAPTGDAWSSFVGDEKA</sequence>
<dbReference type="EMBL" id="JAGSXJ010000017">
    <property type="protein sequence ID" value="KAH6683774.1"/>
    <property type="molecule type" value="Genomic_DNA"/>
</dbReference>
<dbReference type="AlphaFoldDB" id="A0A9P8VA02"/>
<organism evidence="2 3">
    <name type="scientific">Plectosphaerella plurivora</name>
    <dbReference type="NCBI Taxonomy" id="936078"/>
    <lineage>
        <taxon>Eukaryota</taxon>
        <taxon>Fungi</taxon>
        <taxon>Dikarya</taxon>
        <taxon>Ascomycota</taxon>
        <taxon>Pezizomycotina</taxon>
        <taxon>Sordariomycetes</taxon>
        <taxon>Hypocreomycetidae</taxon>
        <taxon>Glomerellales</taxon>
        <taxon>Plectosphaerellaceae</taxon>
        <taxon>Plectosphaerella</taxon>
    </lineage>
</organism>
<accession>A0A9P8VA02</accession>
<comment type="caution">
    <text evidence="2">The sequence shown here is derived from an EMBL/GenBank/DDBJ whole genome shotgun (WGS) entry which is preliminary data.</text>
</comment>